<proteinExistence type="predicted"/>
<dbReference type="InterPro" id="IPR007445">
    <property type="entry name" value="PilO"/>
</dbReference>
<keyword evidence="1" id="KW-0472">Membrane</keyword>
<keyword evidence="1" id="KW-0812">Transmembrane</keyword>
<gene>
    <name evidence="2" type="ORF">SAMN02745220_04312</name>
</gene>
<keyword evidence="1" id="KW-1133">Transmembrane helix</keyword>
<dbReference type="RefSeq" id="WP_073615723.1">
    <property type="nucleotide sequence ID" value="NZ_FRFE01000030.1"/>
</dbReference>
<dbReference type="EMBL" id="FRFE01000030">
    <property type="protein sequence ID" value="SHO51971.1"/>
    <property type="molecule type" value="Genomic_DNA"/>
</dbReference>
<dbReference type="Gene3D" id="3.30.70.60">
    <property type="match status" value="1"/>
</dbReference>
<reference evidence="2 3" key="1">
    <citation type="submission" date="2016-12" db="EMBL/GenBank/DDBJ databases">
        <authorList>
            <person name="Song W.-J."/>
            <person name="Kurnit D.M."/>
        </authorList>
    </citation>
    <scope>NUCLEOTIDE SEQUENCE [LARGE SCALE GENOMIC DNA]</scope>
    <source>
        <strain evidence="2 3">DSM 18488</strain>
    </source>
</reference>
<organism evidence="2 3">
    <name type="scientific">Desulfopila aestuarii DSM 18488</name>
    <dbReference type="NCBI Taxonomy" id="1121416"/>
    <lineage>
        <taxon>Bacteria</taxon>
        <taxon>Pseudomonadati</taxon>
        <taxon>Thermodesulfobacteriota</taxon>
        <taxon>Desulfobulbia</taxon>
        <taxon>Desulfobulbales</taxon>
        <taxon>Desulfocapsaceae</taxon>
        <taxon>Desulfopila</taxon>
    </lineage>
</organism>
<evidence type="ECO:0000313" key="2">
    <source>
        <dbReference type="EMBL" id="SHO51971.1"/>
    </source>
</evidence>
<dbReference type="Proteomes" id="UP000184603">
    <property type="component" value="Unassembled WGS sequence"/>
</dbReference>
<dbReference type="OrthoDB" id="5502253at2"/>
<sequence length="206" mass="23693">MKKNDAFTNFLDTKFIPLERKIKLLLLVLIFVIPAVAYYFFFLDPNMKEIDQLTAKKSGLEQELQKVKSRARDLPKLQAELARIQIEFDKKSALLPREKEIPNLLRDISALGTNSGLDFLKFKPLPTVPRDFYNDVPVSINVRGPYHSVGSFFDRVSKLERIVSVTNIRMSSPKLEGGEMLLNSDCQLVTYQFTDKELPKDPKKKK</sequence>
<dbReference type="PANTHER" id="PTHR39555:SF1">
    <property type="entry name" value="TYPE IV PILUS INNER MEMBRANE COMPONENT PILO"/>
    <property type="match status" value="1"/>
</dbReference>
<keyword evidence="3" id="KW-1185">Reference proteome</keyword>
<name>A0A1M7YHA8_9BACT</name>
<dbReference type="PANTHER" id="PTHR39555">
    <property type="entry name" value="FIMBRIAL ASSEMBLY PROTEIN PILO-LIKE PROTEIN-RELATED"/>
    <property type="match status" value="1"/>
</dbReference>
<dbReference type="GO" id="GO:0043107">
    <property type="term" value="P:type IV pilus-dependent motility"/>
    <property type="evidence" value="ECO:0007669"/>
    <property type="project" value="InterPro"/>
</dbReference>
<evidence type="ECO:0000256" key="1">
    <source>
        <dbReference type="SAM" id="Phobius"/>
    </source>
</evidence>
<accession>A0A1M7YHA8</accession>
<evidence type="ECO:0000313" key="3">
    <source>
        <dbReference type="Proteomes" id="UP000184603"/>
    </source>
</evidence>
<dbReference type="STRING" id="1121416.SAMN02745220_04312"/>
<dbReference type="InterPro" id="IPR014717">
    <property type="entry name" value="Transl_elong_EF1B/ribsomal_bS6"/>
</dbReference>
<protein>
    <submittedName>
        <fullName evidence="2">Type IV pilus assembly protein PilO</fullName>
    </submittedName>
</protein>
<dbReference type="GO" id="GO:0043683">
    <property type="term" value="P:type IV pilus assembly"/>
    <property type="evidence" value="ECO:0007669"/>
    <property type="project" value="InterPro"/>
</dbReference>
<dbReference type="AlphaFoldDB" id="A0A1M7YHA8"/>
<feature type="transmembrane region" description="Helical" evidence="1">
    <location>
        <begin position="24"/>
        <end position="42"/>
    </location>
</feature>
<dbReference type="Pfam" id="PF04350">
    <property type="entry name" value="PilO"/>
    <property type="match status" value="1"/>
</dbReference>